<feature type="compositionally biased region" description="Basic and acidic residues" evidence="1">
    <location>
        <begin position="90"/>
        <end position="99"/>
    </location>
</feature>
<sequence length="99" mass="11665">MSEREFAERGEKVEEHEIVAHPCNEHIEDLINTLFDTPRKAGERWRVLRTCFKHYGWFPSREQWIPQPNKIRQKQSLDGLADTEGVTGDEDNKKSEDQV</sequence>
<evidence type="ECO:0000313" key="3">
    <source>
        <dbReference type="Proteomes" id="UP000530660"/>
    </source>
</evidence>
<reference evidence="2 3" key="1">
    <citation type="journal article" date="2020" name="J. Phycol.">
        <title>Comparative genome analysis reveals Cyanidiococcus gen. nov., a new extremophilic red algal genus sister to Cyanidioschyzon (Cyanidioschyzonaceae, Rhodophyta).</title>
        <authorList>
            <person name="Liu S.-L."/>
            <person name="Chiang Y.-R."/>
            <person name="Yoon H.S."/>
            <person name="Fu H.-Y."/>
        </authorList>
    </citation>
    <scope>NUCLEOTIDE SEQUENCE [LARGE SCALE GENOMIC DNA]</scope>
    <source>
        <strain evidence="2 3">THAL066</strain>
    </source>
</reference>
<accession>A0A7J7IMD4</accession>
<dbReference type="Proteomes" id="UP000530660">
    <property type="component" value="Unassembled WGS sequence"/>
</dbReference>
<feature type="region of interest" description="Disordered" evidence="1">
    <location>
        <begin position="73"/>
        <end position="99"/>
    </location>
</feature>
<dbReference type="EMBL" id="VWRR01000006">
    <property type="protein sequence ID" value="KAF6003697.1"/>
    <property type="molecule type" value="Genomic_DNA"/>
</dbReference>
<evidence type="ECO:0000256" key="1">
    <source>
        <dbReference type="SAM" id="MobiDB-lite"/>
    </source>
</evidence>
<proteinExistence type="predicted"/>
<name>A0A7J7IMD4_9RHOD</name>
<evidence type="ECO:0000313" key="2">
    <source>
        <dbReference type="EMBL" id="KAF6003697.1"/>
    </source>
</evidence>
<protein>
    <submittedName>
        <fullName evidence="2">Uncharacterized protein</fullName>
    </submittedName>
</protein>
<organism evidence="2 3">
    <name type="scientific">Cyanidiococcus yangmingshanensis</name>
    <dbReference type="NCBI Taxonomy" id="2690220"/>
    <lineage>
        <taxon>Eukaryota</taxon>
        <taxon>Rhodophyta</taxon>
        <taxon>Bangiophyceae</taxon>
        <taxon>Cyanidiales</taxon>
        <taxon>Cyanidiaceae</taxon>
        <taxon>Cyanidiococcus</taxon>
    </lineage>
</organism>
<gene>
    <name evidence="2" type="ORF">F1559_004614</name>
</gene>
<comment type="caution">
    <text evidence="2">The sequence shown here is derived from an EMBL/GenBank/DDBJ whole genome shotgun (WGS) entry which is preliminary data.</text>
</comment>
<keyword evidence="3" id="KW-1185">Reference proteome</keyword>
<dbReference type="AlphaFoldDB" id="A0A7J7IMD4"/>